<dbReference type="KEGG" id="ptm:PTMB.64"/>
<dbReference type="HOGENOM" id="CLU_229186_0_0_1"/>
<dbReference type="EMBL" id="CT867985">
    <property type="protein sequence ID" value="CAK56048.1"/>
    <property type="molecule type" value="Genomic_DNA"/>
</dbReference>
<evidence type="ECO:0000313" key="2">
    <source>
        <dbReference type="EMBL" id="CAH03261.1"/>
    </source>
</evidence>
<dbReference type="eggNOG" id="ENOG502SJF5">
    <property type="taxonomic scope" value="Eukaryota"/>
</dbReference>
<organism evidence="2 4">
    <name type="scientific">Paramecium tetraurelia</name>
    <dbReference type="NCBI Taxonomy" id="5888"/>
    <lineage>
        <taxon>Eukaryota</taxon>
        <taxon>Sar</taxon>
        <taxon>Alveolata</taxon>
        <taxon>Ciliophora</taxon>
        <taxon>Intramacronucleata</taxon>
        <taxon>Oligohymenophorea</taxon>
        <taxon>Peniculida</taxon>
        <taxon>Parameciidae</taxon>
        <taxon>Paramecium</taxon>
    </lineage>
</organism>
<evidence type="ECO:0000256" key="1">
    <source>
        <dbReference type="SAM" id="SignalP"/>
    </source>
</evidence>
<reference evidence="3 4" key="2">
    <citation type="journal article" date="2006" name="Nature">
        <title>Global trends of whole-genome duplications revealed by the ciliate Paramecium tetraurelia.</title>
        <authorList>
            <consortium name="Genoscope"/>
            <person name="Aury J.-M."/>
            <person name="Jaillon O."/>
            <person name="Duret L."/>
            <person name="Noel B."/>
            <person name="Jubin C."/>
            <person name="Porcel B.M."/>
            <person name="Segurens B."/>
            <person name="Daubin V."/>
            <person name="Anthouard V."/>
            <person name="Aiach N."/>
            <person name="Arnaiz O."/>
            <person name="Billaut A."/>
            <person name="Beisson J."/>
            <person name="Blanc I."/>
            <person name="Bouhouche K."/>
            <person name="Camara F."/>
            <person name="Duharcourt S."/>
            <person name="Guigo R."/>
            <person name="Gogendeau D."/>
            <person name="Katinka M."/>
            <person name="Keller A.-M."/>
            <person name="Kissmehl R."/>
            <person name="Klotz C."/>
            <person name="Koll F."/>
            <person name="Le Moue A."/>
            <person name="Lepere C."/>
            <person name="Malinsky S."/>
            <person name="Nowacki M."/>
            <person name="Nowak J.K."/>
            <person name="Plattner H."/>
            <person name="Poulain J."/>
            <person name="Ruiz F."/>
            <person name="Serrano V."/>
            <person name="Zagulski M."/>
            <person name="Dessen P."/>
            <person name="Betermier M."/>
            <person name="Weissenbach J."/>
            <person name="Scarpelli C."/>
            <person name="Schachter V."/>
            <person name="Sperling L."/>
            <person name="Meyer E."/>
            <person name="Cohen J."/>
            <person name="Wincker P."/>
        </authorList>
    </citation>
    <scope>NUCLEOTIDE SEQUENCE [LARGE SCALE GENOMIC DNA]</scope>
    <source>
        <strain evidence="3 4">Stock d4-2</strain>
    </source>
</reference>
<dbReference type="EMBL" id="CR548612">
    <property type="protein sequence ID" value="CAH03261.1"/>
    <property type="molecule type" value="Genomic_DNA"/>
</dbReference>
<protein>
    <submittedName>
        <fullName evidence="3">Chromosome undetermined scaffold_1, whole genome shotgun sequence</fullName>
    </submittedName>
</protein>
<dbReference type="Proteomes" id="UP000000600">
    <property type="component" value="Unassembled WGS sequence"/>
</dbReference>
<accession>Q6BGF9</accession>
<dbReference type="OrthoDB" id="296084at2759"/>
<name>Q6BGF9_PARTE</name>
<dbReference type="GeneID" id="5009230"/>
<dbReference type="RefSeq" id="XP_001423446.1">
    <property type="nucleotide sequence ID" value="XM_001423409.1"/>
</dbReference>
<keyword evidence="4" id="KW-1185">Reference proteome</keyword>
<evidence type="ECO:0000313" key="4">
    <source>
        <dbReference type="Proteomes" id="UP000000600"/>
    </source>
</evidence>
<sequence>MLFLLLVQIVYSGLIETLDYSINYLNIGYTTQLTFTFRLQSGLGKSGYLSLKIPFQIEASVVSTVPQGVDVIYNEVSTTDCSPISKFPGALYKDSNGWYHVKFLNLDGDSRALEANTYYKVSISSKTAFSNQVAQILSPIEALTIQDFSVNNWIKYDFNRAFALIEFTPTPPSTLASSFTLQSATPTLLDYRHSLLVQITPTIPIDRKARIVIQMTDNDYQFQGEQCTSESYKDVNNTDIPALTSSQYTCQIANNILTVSLYQIFNTTLKFSFSIKNPKFVKSSGGGFQVMSMLSYANHIVEQVTVLNILSTSALTWGNNNDNLVTYFLWGLKLSDTSLPSQLKIIRDTAQNPYFNSLKFTFFPSSTTPLNLKLRVTLSLTSDIGSMILEGSLQENLPQFDKNPVSCSVTKVQPIKIVCSNVGTLNLESTYFISVKMSFPNQATPGDLPADFGLIQLESSSNGVAYDAIPLIPSGRDSKAIYSTLNSVAIISSNSGNGYTFAHSQRFSDPFACPTSSSFGLQYADYEQRLIFTARPQITSFAASVPTRTVGYYFYTNPKILKGTSTILAESPLQFTPALTCTPTPAVYTALDFVFNSGSDYVQIDNANKKYTSIQLTRIPAASATIQNVFGGNAANNLYTVSIGPVYIQNNGSQFCGEDLIDFIGFTAEIGIPSNTPIVPITGIIAANSYTLSGPNQMNNLYLSIANFWTGTTVKLDGTYFPAFIRVTGFLEQAIVDKAARLAIFFNNLSPFSEGTSPEGKQYVSCSSTLNRKQKCYGYTGSDDATNALQSVYNLHRVEFILDDTFSKSGPASPFQLVIPVSTVRNVNQLTFFLAIISSNQDDKVYSHFIAFKSALVSQTMNAPSLALVDPVNAGITKTGQSYKLDLINYSPSVGQQDSAAQVYYGHTQATPIITPNSGALQGTAFFYQGKWNMIGPKFNTKGLILNPSLTYEQKCVPYHYNDFYGFLCPMIGDTIITSISQYIKIEGFNYPDKGVQTPTGGYSGWSDKNGNLQSYSPESVSTITAGQIQIPLDIFPTIQRSYQDQIVQWIFTTVNNIPKDGYVSLSFTSGSWPFTVSTASLCQLKSSQAAKQIAHTCTISKTDGVEIRFTFAASQAFPPDTYTIVQYGINMPDSSSNDQAYTITTYTILNVIIDATTVGAGTLKFNNTPLTPKVEVGDVQFERMNNGMRGKFQFTFKLINRGILYNQQINFDLTMVASSTVSKSHCSILNSDGSQNFDWKSFEGSSFTLITIRPVNDLSPGNLYIFRCFNILTPNTYMAPLVKVLSGSTILSQGTASNTALTFQNTPSVLSATGLTISKTYPQAYAMIELKINLVLSSPFDQKSTIYVNLPYYYNSYDNKKSLSCLMSDADAYCQYDNERTISIKLFTLTIDSFTVINLVIAGIIQPISTYNDDQIFIMVDYDEDKTTINEYGTLSDVAVSSTVPISLIIRDFEISNVGIRTESQYTYYLTTLGNIQVGQYLVIDLPSKDYGKLVQLKPPTACSGILESDGVTSIISKCETLGNRILLQFEGMLQANTKYIVKITGMTNMEASSCYIGLPIFSLITSDKTQIQQLSTYVYSNIQQFKLNADSTKNTIYWKEETDNDVKYTIQSTDEILRLNYNELLLKPGQYSRIISLGQIERGYNKKLKFSISSNSGFFKVVNDLIVYPGDGKALTRIGCSGSTNPQSYYLYFSKEESDTPTYSEAGIIQVMITTTKTEVTTQFPSYDVPIFMKSIPVLIDFSGNIPVEDLLIDFELIPFNVDKPAGLKFQSTSDTKMNVQVTSDNLKITFIIFSETEVQDSDKLDTIDYYYSTLLMTFSGNSAPYFVQSSAQTIFKLVKDNTDAIKKIGCVYSMQLNQLSDYSNKQIITFQSDQDLIIYYHAIMLNGFERSFDDVKLFSENNTQLRYSDYYQEQFGQLYLQGKTNYVLELKKLKARTWYKIKSWAVNLYDMQNNTQYVEFFTQNNNGRLMKLTFHFGTELNAESKKAIACWLCYTFAYPCYDVLSYDAIFCSDSINKDLSFNSTAVYSQYKMLEETNTTTEGTPTDENNQDEGEEEVDAGVETAVQYYFIPNQDLPNDNNWKQVIAGVEDTNFMRYFVGNLTNSTRLFSVDPLEEITFDKSPEIISTVKFTRGLTWLSLSDIRLRQTGLVWGYITPKFSAGTYATDGLIPSSIQMKYFANPLNQSIDSAYYFIKYYSSESISHNFTDLQPSKWYNIYLIATQDSPSLWTETSKVYSFTNKTLRKSFDEPAAIYDTLLLSMVIIWLIQ</sequence>
<keyword evidence="1" id="KW-0732">Signal</keyword>
<feature type="chain" id="PRO_5010845026" evidence="1">
    <location>
        <begin position="18"/>
        <end position="2270"/>
    </location>
</feature>
<reference evidence="2 4" key="1">
    <citation type="journal article" date="2004" name="Curr. Biol.">
        <title>High coding density on the largest Paramecium tetraurelia somatic chromosome.</title>
        <authorList>
            <person name="Zagulski M."/>
            <person name="Nowak J.K."/>
            <person name="Le Mouel A."/>
            <person name="Nowacki M."/>
            <person name="Migdalski A."/>
            <person name="Gromadka R."/>
            <person name="Noel B."/>
            <person name="Blanc I."/>
            <person name="Dessen P."/>
            <person name="Wincker P."/>
            <person name="Keller A.M."/>
            <person name="Cohen J."/>
            <person name="Meyer E."/>
            <person name="Sperling L."/>
        </authorList>
    </citation>
    <scope>NUCLEOTIDE SEQUENCE [LARGE SCALE GENOMIC DNA]</scope>
    <source>
        <strain evidence="2 4">Stock d4-2</strain>
    </source>
</reference>
<reference evidence="3" key="3">
    <citation type="submission" date="2006-03" db="EMBL/GenBank/DDBJ databases">
        <authorList>
            <consortium name="Genoscope"/>
        </authorList>
    </citation>
    <scope>NUCLEOTIDE SEQUENCE</scope>
    <source>
        <strain evidence="3">Stock d4-2</strain>
    </source>
</reference>
<dbReference type="OMA" id="HTCTISK"/>
<feature type="signal peptide" evidence="1">
    <location>
        <begin position="1"/>
        <end position="17"/>
    </location>
</feature>
<dbReference type="InParanoid" id="Q6BGF9"/>
<gene>
    <name evidence="3" type="ORF">GSPATT00000483001</name>
    <name evidence="2" type="ORF">PTMB.64</name>
</gene>
<evidence type="ECO:0000313" key="3">
    <source>
        <dbReference type="EMBL" id="CAK56048.1"/>
    </source>
</evidence>
<dbReference type="GeneID" id="79574002"/>
<reference evidence="2" key="4">
    <citation type="submission" date="2006-11" db="EMBL/GenBank/DDBJ databases">
        <title>Paramecium megabase sequencing project.</title>
        <authorList>
            <person name="Nowak J.K."/>
            <person name="Migdalski A."/>
            <person name="Gromadka R."/>
            <person name="Zagulski M."/>
        </authorList>
    </citation>
    <scope>NUCLEOTIDE SEQUENCE</scope>
    <source>
        <strain evidence="2">Stock d4-2</strain>
    </source>
</reference>
<dbReference type="RefSeq" id="XP_001346888.1">
    <property type="nucleotide sequence ID" value="XM_001346852.1"/>
</dbReference>
<proteinExistence type="predicted"/>
<dbReference type="KEGG" id="ptm:GSPATT00000483001"/>